<dbReference type="Proteomes" id="UP000823485">
    <property type="component" value="Unassembled WGS sequence"/>
</dbReference>
<evidence type="ECO:0000259" key="1">
    <source>
        <dbReference type="Pfam" id="PF07969"/>
    </source>
</evidence>
<name>A0ABS2R3M4_9BACI</name>
<dbReference type="PANTHER" id="PTHR22642:SF2">
    <property type="entry name" value="PROTEIN LONG AFTER FAR-RED 3"/>
    <property type="match status" value="1"/>
</dbReference>
<dbReference type="Gene3D" id="3.20.20.140">
    <property type="entry name" value="Metal-dependent hydrolases"/>
    <property type="match status" value="1"/>
</dbReference>
<dbReference type="CDD" id="cd01300">
    <property type="entry name" value="YtcJ_like"/>
    <property type="match status" value="1"/>
</dbReference>
<feature type="domain" description="Amidohydrolase 3" evidence="1">
    <location>
        <begin position="52"/>
        <end position="542"/>
    </location>
</feature>
<dbReference type="Pfam" id="PF07969">
    <property type="entry name" value="Amidohydro_3"/>
    <property type="match status" value="1"/>
</dbReference>
<dbReference type="RefSeq" id="WP_253191914.1">
    <property type="nucleotide sequence ID" value="NZ_JAFBFH010000006.1"/>
</dbReference>
<dbReference type="Gene3D" id="3.10.310.70">
    <property type="match status" value="1"/>
</dbReference>
<dbReference type="EMBL" id="JAFBFH010000006">
    <property type="protein sequence ID" value="MBM7714250.1"/>
    <property type="molecule type" value="Genomic_DNA"/>
</dbReference>
<protein>
    <submittedName>
        <fullName evidence="2">Amidohydrolase YtcJ</fullName>
    </submittedName>
</protein>
<evidence type="ECO:0000313" key="3">
    <source>
        <dbReference type="Proteomes" id="UP000823485"/>
    </source>
</evidence>
<dbReference type="InterPro" id="IPR011059">
    <property type="entry name" value="Metal-dep_hydrolase_composite"/>
</dbReference>
<sequence length="557" mass="62085">MNTYADTIFYNGNIYTVDKNRSWAEAVAISNGNILFVGSNEKAQSYKSAWTKTIDLKGKLVLPGFVDSHAHVSMGGAEALFTVKLNHCRSQQEAADAVKKYLDDTPGAEVVIGVGWGNAIGAGGGPRKEWLDEIAPHVPVCLYSEDHHSLWVNSKALELAGIRKESANPKGGVIERDRVTGEPSGTLRESAMNLVTKNIPDYTVEQYKDGIVAYQKRAAACGITSVHEPFMRNGNAIRAYSELEKEGKLTIRYRNSLFVDPHLGIDQVDELVAERKKHCHGSYFQTNSAKIFIDGVVEGATAYLEEPYEHIDSRGELIWEPEVYKETAAKLHKERFTIHIHSIGDASTRIALDGLAYAEAQGEPFDARHAITHLQLVNREDIARMKKLNIVAVPNPYWFMKEPSYYFEIEEPYLGKERAESQYPMKSLINAGLIAASASDYPVTLNFHPLNGIQLGVTRIEIGKSDERLIHNPAERTSLAHMIASFTINGAYSLKLDHLTGSIEKGKKADLIVLDQNIFEIPESNIHQAKVLLTLFEGKEVFRHQEFYNDEVTKGEV</sequence>
<dbReference type="InterPro" id="IPR032466">
    <property type="entry name" value="Metal_Hydrolase"/>
</dbReference>
<organism evidence="2 3">
    <name type="scientific">Siminovitchia thermophila</name>
    <dbReference type="NCBI Taxonomy" id="1245522"/>
    <lineage>
        <taxon>Bacteria</taxon>
        <taxon>Bacillati</taxon>
        <taxon>Bacillota</taxon>
        <taxon>Bacilli</taxon>
        <taxon>Bacillales</taxon>
        <taxon>Bacillaceae</taxon>
        <taxon>Siminovitchia</taxon>
    </lineage>
</organism>
<reference evidence="2 3" key="1">
    <citation type="submission" date="2021-01" db="EMBL/GenBank/DDBJ databases">
        <title>Genomic Encyclopedia of Type Strains, Phase IV (KMG-IV): sequencing the most valuable type-strain genomes for metagenomic binning, comparative biology and taxonomic classification.</title>
        <authorList>
            <person name="Goeker M."/>
        </authorList>
    </citation>
    <scope>NUCLEOTIDE SEQUENCE [LARGE SCALE GENOMIC DNA]</scope>
    <source>
        <strain evidence="2 3">DSM 105453</strain>
    </source>
</reference>
<keyword evidence="3" id="KW-1185">Reference proteome</keyword>
<comment type="caution">
    <text evidence="2">The sequence shown here is derived from an EMBL/GenBank/DDBJ whole genome shotgun (WGS) entry which is preliminary data.</text>
</comment>
<dbReference type="PANTHER" id="PTHR22642">
    <property type="entry name" value="IMIDAZOLONEPROPIONASE"/>
    <property type="match status" value="1"/>
</dbReference>
<gene>
    <name evidence="2" type="ORF">JOC94_001222</name>
</gene>
<dbReference type="InterPro" id="IPR013108">
    <property type="entry name" value="Amidohydro_3"/>
</dbReference>
<dbReference type="InterPro" id="IPR033932">
    <property type="entry name" value="YtcJ-like"/>
</dbReference>
<dbReference type="SUPFAM" id="SSF51338">
    <property type="entry name" value="Composite domain of metallo-dependent hydrolases"/>
    <property type="match status" value="1"/>
</dbReference>
<accession>A0ABS2R3M4</accession>
<evidence type="ECO:0000313" key="2">
    <source>
        <dbReference type="EMBL" id="MBM7714250.1"/>
    </source>
</evidence>
<dbReference type="SUPFAM" id="SSF51556">
    <property type="entry name" value="Metallo-dependent hydrolases"/>
    <property type="match status" value="1"/>
</dbReference>
<proteinExistence type="predicted"/>
<dbReference type="Gene3D" id="2.30.40.10">
    <property type="entry name" value="Urease, subunit C, domain 1"/>
    <property type="match status" value="1"/>
</dbReference>